<dbReference type="PANTHER" id="PTHR42913">
    <property type="entry name" value="APOPTOSIS-INDUCING FACTOR 1"/>
    <property type="match status" value="1"/>
</dbReference>
<comment type="caution">
    <text evidence="6">The sequence shown here is derived from an EMBL/GenBank/DDBJ whole genome shotgun (WGS) entry which is preliminary data.</text>
</comment>
<organism evidence="6 7">
    <name type="scientific">Pannonibacter anstelovis</name>
    <dbReference type="NCBI Taxonomy" id="3121537"/>
    <lineage>
        <taxon>Bacteria</taxon>
        <taxon>Pseudomonadati</taxon>
        <taxon>Pseudomonadota</taxon>
        <taxon>Alphaproteobacteria</taxon>
        <taxon>Hyphomicrobiales</taxon>
        <taxon>Stappiaceae</taxon>
        <taxon>Pannonibacter</taxon>
    </lineage>
</organism>
<dbReference type="InterPro" id="IPR051169">
    <property type="entry name" value="NADH-Q_oxidoreductase"/>
</dbReference>
<protein>
    <submittedName>
        <fullName evidence="6">FAD-dependent oxidoreductase</fullName>
    </submittedName>
</protein>
<evidence type="ECO:0000256" key="3">
    <source>
        <dbReference type="ARBA" id="ARBA00022827"/>
    </source>
</evidence>
<dbReference type="InterPro" id="IPR017584">
    <property type="entry name" value="Pyridine_nucleo_diS_OxRdtase_N"/>
</dbReference>
<name>A0ABU7ZLV8_9HYPH</name>
<dbReference type="PANTHER" id="PTHR42913:SF9">
    <property type="entry name" value="SLR1591 PROTEIN"/>
    <property type="match status" value="1"/>
</dbReference>
<evidence type="ECO:0000259" key="5">
    <source>
        <dbReference type="Pfam" id="PF07992"/>
    </source>
</evidence>
<evidence type="ECO:0000313" key="7">
    <source>
        <dbReference type="Proteomes" id="UP001380822"/>
    </source>
</evidence>
<sequence>MPDAAQEPAPVVLLGGGHAHVEVIRYLGRARLPRPVTLVSPARHTPYSGMLPGYAAGEYSFEDFHIDLVSLCGRCGVTFLETAATGIDPAARTVTLADGGTLEYSLLSIDTGSTPQLPKGLSGGIPVKPISTFTQALEQLDALAARTKAHLQIAVVGQGVAGVELAFALQQRFAQRGVKIALAGRSQCPLPERSKLAQRMVARELAKTGISHHPEFDAVAFSDGRLTARDGRQLAADEVVWATSSGAPGWLQDSGLALDATGFIRVDATLRSVSHPDVFAAGDVASLPDPRPKAGVFAVRQGPVLAQNIHHSVMGRPLTPYRPQRAWLTLISLPGGCAIADKWGLAVSGRWVRLWKHHTDTRFLRRYSGGG</sequence>
<dbReference type="NCBIfam" id="TIGR03169">
    <property type="entry name" value="Nterm_to_SelD"/>
    <property type="match status" value="1"/>
</dbReference>
<dbReference type="InterPro" id="IPR023753">
    <property type="entry name" value="FAD/NAD-binding_dom"/>
</dbReference>
<dbReference type="Gene3D" id="3.50.50.100">
    <property type="match status" value="1"/>
</dbReference>
<dbReference type="InterPro" id="IPR036188">
    <property type="entry name" value="FAD/NAD-bd_sf"/>
</dbReference>
<accession>A0ABU7ZLV8</accession>
<evidence type="ECO:0000256" key="2">
    <source>
        <dbReference type="ARBA" id="ARBA00022630"/>
    </source>
</evidence>
<keyword evidence="3" id="KW-0274">FAD</keyword>
<comment type="cofactor">
    <cofactor evidence="1">
        <name>FAD</name>
        <dbReference type="ChEBI" id="CHEBI:57692"/>
    </cofactor>
</comment>
<reference evidence="6 7" key="1">
    <citation type="submission" date="2024-02" db="EMBL/GenBank/DDBJ databases">
        <title>A new putative Pannonibacter species isolated from two cases of bloodstream infections in paediatric patients.</title>
        <authorList>
            <person name="Castellana S."/>
            <person name="De Laurentiis V."/>
            <person name="Grassi M."/>
            <person name="De Leonardis F."/>
            <person name="Mosca A."/>
            <person name="De Carlo C."/>
            <person name="Sparapano E."/>
            <person name="Ronga L."/>
            <person name="Santacroce L."/>
            <person name="Chironna M."/>
            <person name="De Robertis A."/>
            <person name="Bianco A."/>
            <person name="Del Sambro L."/>
            <person name="Capozzi L."/>
            <person name="Parisi A."/>
        </authorList>
    </citation>
    <scope>NUCLEOTIDE SEQUENCE [LARGE SCALE GENOMIC DNA]</scope>
    <source>
        <strain evidence="6 7">Pt2</strain>
    </source>
</reference>
<evidence type="ECO:0000256" key="1">
    <source>
        <dbReference type="ARBA" id="ARBA00001974"/>
    </source>
</evidence>
<gene>
    <name evidence="6" type="ORF">V6L76_08200</name>
</gene>
<evidence type="ECO:0000256" key="4">
    <source>
        <dbReference type="ARBA" id="ARBA00023002"/>
    </source>
</evidence>
<dbReference type="PRINTS" id="PR00368">
    <property type="entry name" value="FADPNR"/>
</dbReference>
<feature type="domain" description="FAD/NAD(P)-binding" evidence="5">
    <location>
        <begin position="11"/>
        <end position="302"/>
    </location>
</feature>
<keyword evidence="2" id="KW-0285">Flavoprotein</keyword>
<evidence type="ECO:0000313" key="6">
    <source>
        <dbReference type="EMBL" id="MEH0096231.1"/>
    </source>
</evidence>
<dbReference type="Pfam" id="PF07992">
    <property type="entry name" value="Pyr_redox_2"/>
    <property type="match status" value="1"/>
</dbReference>
<keyword evidence="4" id="KW-0560">Oxidoreductase</keyword>
<dbReference type="Proteomes" id="UP001380822">
    <property type="component" value="Unassembled WGS sequence"/>
</dbReference>
<dbReference type="SUPFAM" id="SSF51905">
    <property type="entry name" value="FAD/NAD(P)-binding domain"/>
    <property type="match status" value="2"/>
</dbReference>
<keyword evidence="7" id="KW-1185">Reference proteome</keyword>
<proteinExistence type="predicted"/>
<dbReference type="EMBL" id="JBAKBE010000004">
    <property type="protein sequence ID" value="MEH0096231.1"/>
    <property type="molecule type" value="Genomic_DNA"/>
</dbReference>
<dbReference type="RefSeq" id="WP_334251133.1">
    <property type="nucleotide sequence ID" value="NZ_JBAKBE010000004.1"/>
</dbReference>